<dbReference type="EMBL" id="MPUH01000090">
    <property type="protein sequence ID" value="OMJ91023.1"/>
    <property type="molecule type" value="Genomic_DNA"/>
</dbReference>
<dbReference type="Proteomes" id="UP000187209">
    <property type="component" value="Unassembled WGS sequence"/>
</dbReference>
<dbReference type="Pfam" id="PF00085">
    <property type="entry name" value="Thioredoxin"/>
    <property type="match status" value="1"/>
</dbReference>
<name>A0A1R2CPV9_9CILI</name>
<dbReference type="PROSITE" id="PS50005">
    <property type="entry name" value="TPR"/>
    <property type="match status" value="1"/>
</dbReference>
<organism evidence="3 4">
    <name type="scientific">Stentor coeruleus</name>
    <dbReference type="NCBI Taxonomy" id="5963"/>
    <lineage>
        <taxon>Eukaryota</taxon>
        <taxon>Sar</taxon>
        <taxon>Alveolata</taxon>
        <taxon>Ciliophora</taxon>
        <taxon>Postciliodesmatophora</taxon>
        <taxon>Heterotrichea</taxon>
        <taxon>Heterotrichida</taxon>
        <taxon>Stentoridae</taxon>
        <taxon>Stentor</taxon>
    </lineage>
</organism>
<dbReference type="PANTHER" id="PTHR45663">
    <property type="entry name" value="GEO12009P1"/>
    <property type="match status" value="1"/>
</dbReference>
<dbReference type="AlphaFoldDB" id="A0A1R2CPV9"/>
<dbReference type="GO" id="GO:0006950">
    <property type="term" value="P:response to stress"/>
    <property type="evidence" value="ECO:0007669"/>
    <property type="project" value="UniProtKB-ARBA"/>
</dbReference>
<evidence type="ECO:0000313" key="3">
    <source>
        <dbReference type="EMBL" id="OMJ91023.1"/>
    </source>
</evidence>
<accession>A0A1R2CPV9</accession>
<dbReference type="Gene3D" id="3.40.30.10">
    <property type="entry name" value="Glutaredoxin"/>
    <property type="match status" value="1"/>
</dbReference>
<dbReference type="Gene3D" id="1.25.40.10">
    <property type="entry name" value="Tetratricopeptide repeat domain"/>
    <property type="match status" value="1"/>
</dbReference>
<feature type="domain" description="Thioredoxin" evidence="2">
    <location>
        <begin position="8"/>
        <end position="134"/>
    </location>
</feature>
<dbReference type="SUPFAM" id="SSF48452">
    <property type="entry name" value="TPR-like"/>
    <property type="match status" value="1"/>
</dbReference>
<dbReference type="GO" id="GO:0015035">
    <property type="term" value="F:protein-disulfide reductase activity"/>
    <property type="evidence" value="ECO:0007669"/>
    <property type="project" value="TreeGrafter"/>
</dbReference>
<gene>
    <name evidence="3" type="ORF">SteCoe_6485</name>
</gene>
<feature type="repeat" description="TPR" evidence="1">
    <location>
        <begin position="145"/>
        <end position="178"/>
    </location>
</feature>
<evidence type="ECO:0000256" key="1">
    <source>
        <dbReference type="PROSITE-ProRule" id="PRU00339"/>
    </source>
</evidence>
<reference evidence="3 4" key="1">
    <citation type="submission" date="2016-11" db="EMBL/GenBank/DDBJ databases">
        <title>The macronuclear genome of Stentor coeruleus: a giant cell with tiny introns.</title>
        <authorList>
            <person name="Slabodnick M."/>
            <person name="Ruby J.G."/>
            <person name="Reiff S.B."/>
            <person name="Swart E.C."/>
            <person name="Gosai S."/>
            <person name="Prabakaran S."/>
            <person name="Witkowska E."/>
            <person name="Larue G.E."/>
            <person name="Fisher S."/>
            <person name="Freeman R.M."/>
            <person name="Gunawardena J."/>
            <person name="Chu W."/>
            <person name="Stover N.A."/>
            <person name="Gregory B.D."/>
            <person name="Nowacki M."/>
            <person name="Derisi J."/>
            <person name="Roy S.W."/>
            <person name="Marshall W.F."/>
            <person name="Sood P."/>
        </authorList>
    </citation>
    <scope>NUCLEOTIDE SEQUENCE [LARGE SCALE GENOMIC DNA]</scope>
    <source>
        <strain evidence="3">WM001</strain>
    </source>
</reference>
<sequence length="330" mass="38271">MMRKLVRFFNEKNMKDIAFKAMEEYKEFIFEVDSVTTWLDRVLRNPNPVVLQAYANWSIPCRKLMPILEKKTLEAEGKWAYGRLDIDEVPDLATALQIKLVPTVFLINKGHSMNRIEGLPTEESINEFLDDVKLVAGLESDEMVFQGLLSAGKEFIQEKKYDEALRSFSEALKVKSFGEKHFVECYEGMLKAAFNKGDTKLSQEYLEKIKTRKNELSTEGAKFFEDVEKSLNDNKKMSEEFIKKKTVVEEKIRQNPKNYEFMNELCKLYYENGYHEEAIEIGLEIIDLEKSFKGYGQKAVVGILNDLGPSHVLTKPTRKRLQSLHNKYSV</sequence>
<proteinExistence type="predicted"/>
<dbReference type="PANTHER" id="PTHR45663:SF11">
    <property type="entry name" value="GEO12009P1"/>
    <property type="match status" value="1"/>
</dbReference>
<dbReference type="GO" id="GO:0005737">
    <property type="term" value="C:cytoplasm"/>
    <property type="evidence" value="ECO:0007669"/>
    <property type="project" value="TreeGrafter"/>
</dbReference>
<protein>
    <recommendedName>
        <fullName evidence="2">Thioredoxin domain-containing protein</fullName>
    </recommendedName>
</protein>
<evidence type="ECO:0000259" key="2">
    <source>
        <dbReference type="PROSITE" id="PS51352"/>
    </source>
</evidence>
<keyword evidence="4" id="KW-1185">Reference proteome</keyword>
<dbReference type="PROSITE" id="PS51352">
    <property type="entry name" value="THIOREDOXIN_2"/>
    <property type="match status" value="1"/>
</dbReference>
<evidence type="ECO:0000313" key="4">
    <source>
        <dbReference type="Proteomes" id="UP000187209"/>
    </source>
</evidence>
<dbReference type="InterPro" id="IPR011990">
    <property type="entry name" value="TPR-like_helical_dom_sf"/>
</dbReference>
<keyword evidence="1" id="KW-0802">TPR repeat</keyword>
<comment type="caution">
    <text evidence="3">The sequence shown here is derived from an EMBL/GenBank/DDBJ whole genome shotgun (WGS) entry which is preliminary data.</text>
</comment>
<dbReference type="OrthoDB" id="2121326at2759"/>
<dbReference type="InterPro" id="IPR036249">
    <property type="entry name" value="Thioredoxin-like_sf"/>
</dbReference>
<dbReference type="InterPro" id="IPR019734">
    <property type="entry name" value="TPR_rpt"/>
</dbReference>
<dbReference type="Pfam" id="PF14561">
    <property type="entry name" value="TPR_20"/>
    <property type="match status" value="1"/>
</dbReference>
<dbReference type="SUPFAM" id="SSF52833">
    <property type="entry name" value="Thioredoxin-like"/>
    <property type="match status" value="1"/>
</dbReference>
<dbReference type="InterPro" id="IPR013766">
    <property type="entry name" value="Thioredoxin_domain"/>
</dbReference>